<dbReference type="PANTHER" id="PTHR48100:SF1">
    <property type="entry name" value="HISTIDINE PHOSPHATASE FAMILY PROTEIN-RELATED"/>
    <property type="match status" value="1"/>
</dbReference>
<proteinExistence type="predicted"/>
<dbReference type="OrthoDB" id="496981at2759"/>
<dbReference type="AlphaFoldDB" id="A0A0V0QFM2"/>
<dbReference type="GO" id="GO:0016791">
    <property type="term" value="F:phosphatase activity"/>
    <property type="evidence" value="ECO:0007669"/>
    <property type="project" value="TreeGrafter"/>
</dbReference>
<dbReference type="SUPFAM" id="SSF53254">
    <property type="entry name" value="Phosphoglycerate mutase-like"/>
    <property type="match status" value="1"/>
</dbReference>
<dbReference type="Pfam" id="PF00300">
    <property type="entry name" value="His_Phos_1"/>
    <property type="match status" value="1"/>
</dbReference>
<comment type="caution">
    <text evidence="1">The sequence shown here is derived from an EMBL/GenBank/DDBJ whole genome shotgun (WGS) entry which is preliminary data.</text>
</comment>
<evidence type="ECO:0008006" key="3">
    <source>
        <dbReference type="Google" id="ProtNLM"/>
    </source>
</evidence>
<dbReference type="Proteomes" id="UP000054937">
    <property type="component" value="Unassembled WGS sequence"/>
</dbReference>
<reference evidence="1 2" key="1">
    <citation type="journal article" date="2015" name="Sci. Rep.">
        <title>Genome of the facultative scuticociliatosis pathogen Pseudocohnilembus persalinus provides insight into its virulence through horizontal gene transfer.</title>
        <authorList>
            <person name="Xiong J."/>
            <person name="Wang G."/>
            <person name="Cheng J."/>
            <person name="Tian M."/>
            <person name="Pan X."/>
            <person name="Warren A."/>
            <person name="Jiang C."/>
            <person name="Yuan D."/>
            <person name="Miao W."/>
        </authorList>
    </citation>
    <scope>NUCLEOTIDE SEQUENCE [LARGE SCALE GENOMIC DNA]</scope>
    <source>
        <strain evidence="1">36N120E</strain>
    </source>
</reference>
<evidence type="ECO:0000313" key="2">
    <source>
        <dbReference type="Proteomes" id="UP000054937"/>
    </source>
</evidence>
<dbReference type="InterPro" id="IPR029033">
    <property type="entry name" value="His_PPase_superfam"/>
</dbReference>
<dbReference type="PANTHER" id="PTHR48100">
    <property type="entry name" value="BROAD-SPECIFICITY PHOSPHATASE YOR283W-RELATED"/>
    <property type="match status" value="1"/>
</dbReference>
<dbReference type="Gene3D" id="3.40.50.1240">
    <property type="entry name" value="Phosphoglycerate mutase-like"/>
    <property type="match status" value="1"/>
</dbReference>
<protein>
    <recommendedName>
        <fullName evidence="3">Histidine phosphatase superfamily, clade-1</fullName>
    </recommendedName>
</protein>
<dbReference type="InterPro" id="IPR050275">
    <property type="entry name" value="PGM_Phosphatase"/>
</dbReference>
<evidence type="ECO:0000313" key="1">
    <source>
        <dbReference type="EMBL" id="KRX00986.1"/>
    </source>
</evidence>
<dbReference type="InParanoid" id="A0A0V0QFM2"/>
<name>A0A0V0QFM2_PSEPJ</name>
<dbReference type="InterPro" id="IPR013078">
    <property type="entry name" value="His_Pase_superF_clade-1"/>
</dbReference>
<dbReference type="OMA" id="KQDICEM"/>
<accession>A0A0V0QFM2</accession>
<dbReference type="CDD" id="cd07067">
    <property type="entry name" value="HP_PGM_like"/>
    <property type="match status" value="1"/>
</dbReference>
<organism evidence="1 2">
    <name type="scientific">Pseudocohnilembus persalinus</name>
    <name type="common">Ciliate</name>
    <dbReference type="NCBI Taxonomy" id="266149"/>
    <lineage>
        <taxon>Eukaryota</taxon>
        <taxon>Sar</taxon>
        <taxon>Alveolata</taxon>
        <taxon>Ciliophora</taxon>
        <taxon>Intramacronucleata</taxon>
        <taxon>Oligohymenophorea</taxon>
        <taxon>Scuticociliatia</taxon>
        <taxon>Philasterida</taxon>
        <taxon>Pseudocohnilembidae</taxon>
        <taxon>Pseudocohnilembus</taxon>
    </lineage>
</organism>
<keyword evidence="2" id="KW-1185">Reference proteome</keyword>
<gene>
    <name evidence="1" type="ORF">PPERSA_09592</name>
</gene>
<sequence>MDKKPMKSQKIYFIRHAESENNFIQRQDPENYKKNRQSNPGITHLGQLQVKSCSSYLKKRKIIPTQIICSCQKRALETAQILNEYFPKAQVNVKQDICEMGYCYLYDDNQQVVSFKGEGRSQLSKEFPKFNFDEDISEEGWNENVGGETEEDLIKRAQDFIAYLKNYVADILRDKNSNETIFIVTHGIFFDKILGEIIDRKQNSEFTFKKTQNTSITSVDIDQSGQILLNTYNDYVHLEDWCLEPQIKKEAQKYGGLNPEVNAKGML</sequence>
<dbReference type="EMBL" id="LDAU01000180">
    <property type="protein sequence ID" value="KRX00986.1"/>
    <property type="molecule type" value="Genomic_DNA"/>
</dbReference>
<dbReference type="GO" id="GO:0005737">
    <property type="term" value="C:cytoplasm"/>
    <property type="evidence" value="ECO:0007669"/>
    <property type="project" value="TreeGrafter"/>
</dbReference>